<keyword evidence="3" id="KW-0805">Transcription regulation</keyword>
<evidence type="ECO:0000259" key="8">
    <source>
        <dbReference type="PROSITE" id="PS50110"/>
    </source>
</evidence>
<dbReference type="Proteomes" id="UP000029556">
    <property type="component" value="Unassembled WGS sequence"/>
</dbReference>
<dbReference type="GO" id="GO:0032993">
    <property type="term" value="C:protein-DNA complex"/>
    <property type="evidence" value="ECO:0007669"/>
    <property type="project" value="TreeGrafter"/>
</dbReference>
<dbReference type="CDD" id="cd00383">
    <property type="entry name" value="trans_reg_C"/>
    <property type="match status" value="1"/>
</dbReference>
<reference evidence="10 11" key="1">
    <citation type="submission" date="2014-07" db="EMBL/GenBank/DDBJ databases">
        <authorList>
            <person name="McCorrison J."/>
            <person name="Sanka R."/>
            <person name="Torralba M."/>
            <person name="Gillis M."/>
            <person name="Haft D.H."/>
            <person name="Methe B."/>
            <person name="Sutton G."/>
            <person name="Nelson K.E."/>
        </authorList>
    </citation>
    <scope>NUCLEOTIDE SEQUENCE [LARGE SCALE GENOMIC DNA]</scope>
    <source>
        <strain evidence="10 11">DNF00853</strain>
    </source>
</reference>
<evidence type="ECO:0000313" key="10">
    <source>
        <dbReference type="EMBL" id="KGF35493.1"/>
    </source>
</evidence>
<evidence type="ECO:0000256" key="1">
    <source>
        <dbReference type="ARBA" id="ARBA00022553"/>
    </source>
</evidence>
<dbReference type="PROSITE" id="PS50110">
    <property type="entry name" value="RESPONSE_REGULATORY"/>
    <property type="match status" value="1"/>
</dbReference>
<dbReference type="Pfam" id="PF00486">
    <property type="entry name" value="Trans_reg_C"/>
    <property type="match status" value="1"/>
</dbReference>
<dbReference type="GO" id="GO:0000976">
    <property type="term" value="F:transcription cis-regulatory region binding"/>
    <property type="evidence" value="ECO:0007669"/>
    <property type="project" value="TreeGrafter"/>
</dbReference>
<dbReference type="AlphaFoldDB" id="A0A095ZLC1"/>
<sequence length="234" mass="26807">MIPQILIVEDEQRVADLLKVGIEEHGYEVMVAYDGMMGLQLFNKYDFKLIISDIILPKLDGFDLCKEIRTKNKHVPILMLTALGTTDDKLEGFDVGADDYMVKPFDLRELVARMKVLLKRNSSQIDESEGNAVDIVYADLQINPNLHECKRGGVAIKLTPKEYNLLKYMMLHADRIIPRTEIAEKVWGTHFDTGTNFIDVYINYLRKKIDRSFPVKLIHTKPGIGFVLTDKHVL</sequence>
<dbReference type="SUPFAM" id="SSF46894">
    <property type="entry name" value="C-terminal effector domain of the bipartite response regulators"/>
    <property type="match status" value="1"/>
</dbReference>
<dbReference type="InterPro" id="IPR001789">
    <property type="entry name" value="Sig_transdc_resp-reg_receiver"/>
</dbReference>
<dbReference type="FunFam" id="3.40.50.2300:FF:000001">
    <property type="entry name" value="DNA-binding response regulator PhoB"/>
    <property type="match status" value="1"/>
</dbReference>
<dbReference type="InterPro" id="IPR039420">
    <property type="entry name" value="WalR-like"/>
</dbReference>
<evidence type="ECO:0000259" key="9">
    <source>
        <dbReference type="PROSITE" id="PS51755"/>
    </source>
</evidence>
<evidence type="ECO:0000256" key="5">
    <source>
        <dbReference type="ARBA" id="ARBA00023163"/>
    </source>
</evidence>
<feature type="modified residue" description="4-aspartylphosphate" evidence="6">
    <location>
        <position position="53"/>
    </location>
</feature>
<dbReference type="GO" id="GO:0006355">
    <property type="term" value="P:regulation of DNA-templated transcription"/>
    <property type="evidence" value="ECO:0007669"/>
    <property type="project" value="InterPro"/>
</dbReference>
<dbReference type="FunFam" id="1.10.10.10:FF:000005">
    <property type="entry name" value="Two-component system response regulator"/>
    <property type="match status" value="1"/>
</dbReference>
<dbReference type="InterPro" id="IPR016032">
    <property type="entry name" value="Sig_transdc_resp-reg_C-effctor"/>
</dbReference>
<comment type="caution">
    <text evidence="10">The sequence shown here is derived from an EMBL/GenBank/DDBJ whole genome shotgun (WGS) entry which is preliminary data.</text>
</comment>
<dbReference type="GO" id="GO:0005829">
    <property type="term" value="C:cytosol"/>
    <property type="evidence" value="ECO:0007669"/>
    <property type="project" value="TreeGrafter"/>
</dbReference>
<protein>
    <submittedName>
        <fullName evidence="10">Transcriptional regulator</fullName>
    </submittedName>
</protein>
<gene>
    <name evidence="10" type="ORF">HMPREF2137_04675</name>
</gene>
<dbReference type="CDD" id="cd17574">
    <property type="entry name" value="REC_OmpR"/>
    <property type="match status" value="1"/>
</dbReference>
<accession>A0A095ZLC1</accession>
<proteinExistence type="predicted"/>
<dbReference type="EMBL" id="JRNN01000041">
    <property type="protein sequence ID" value="KGF35493.1"/>
    <property type="molecule type" value="Genomic_DNA"/>
</dbReference>
<dbReference type="SMART" id="SM00448">
    <property type="entry name" value="REC"/>
    <property type="match status" value="1"/>
</dbReference>
<keyword evidence="4 7" id="KW-0238">DNA-binding</keyword>
<evidence type="ECO:0000313" key="11">
    <source>
        <dbReference type="Proteomes" id="UP000029556"/>
    </source>
</evidence>
<dbReference type="SUPFAM" id="SSF52172">
    <property type="entry name" value="CheY-like"/>
    <property type="match status" value="1"/>
</dbReference>
<dbReference type="Pfam" id="PF00072">
    <property type="entry name" value="Response_reg"/>
    <property type="match status" value="1"/>
</dbReference>
<dbReference type="InterPro" id="IPR011006">
    <property type="entry name" value="CheY-like_superfamily"/>
</dbReference>
<dbReference type="Gene3D" id="1.10.10.10">
    <property type="entry name" value="Winged helix-like DNA-binding domain superfamily/Winged helix DNA-binding domain"/>
    <property type="match status" value="1"/>
</dbReference>
<dbReference type="InterPro" id="IPR001867">
    <property type="entry name" value="OmpR/PhoB-type_DNA-bd"/>
</dbReference>
<keyword evidence="2" id="KW-0902">Two-component regulatory system</keyword>
<keyword evidence="1 6" id="KW-0597">Phosphoprotein</keyword>
<keyword evidence="5" id="KW-0804">Transcription</keyword>
<dbReference type="OrthoDB" id="9790442at2"/>
<evidence type="ECO:0000256" key="7">
    <source>
        <dbReference type="PROSITE-ProRule" id="PRU01091"/>
    </source>
</evidence>
<name>A0A095ZLC1_9BACT</name>
<dbReference type="InterPro" id="IPR036388">
    <property type="entry name" value="WH-like_DNA-bd_sf"/>
</dbReference>
<dbReference type="Gene3D" id="3.40.50.2300">
    <property type="match status" value="1"/>
</dbReference>
<dbReference type="PANTHER" id="PTHR48111:SF22">
    <property type="entry name" value="REGULATOR OF RPOS"/>
    <property type="match status" value="1"/>
</dbReference>
<organism evidence="10 11">
    <name type="scientific">Hoylesella buccalis DNF00853</name>
    <dbReference type="NCBI Taxonomy" id="1401074"/>
    <lineage>
        <taxon>Bacteria</taxon>
        <taxon>Pseudomonadati</taxon>
        <taxon>Bacteroidota</taxon>
        <taxon>Bacteroidia</taxon>
        <taxon>Bacteroidales</taxon>
        <taxon>Prevotellaceae</taxon>
        <taxon>Hoylesella</taxon>
    </lineage>
</organism>
<dbReference type="Gene3D" id="6.10.250.690">
    <property type="match status" value="1"/>
</dbReference>
<dbReference type="SMART" id="SM00862">
    <property type="entry name" value="Trans_reg_C"/>
    <property type="match status" value="1"/>
</dbReference>
<evidence type="ECO:0000256" key="2">
    <source>
        <dbReference type="ARBA" id="ARBA00023012"/>
    </source>
</evidence>
<evidence type="ECO:0000256" key="3">
    <source>
        <dbReference type="ARBA" id="ARBA00023015"/>
    </source>
</evidence>
<feature type="domain" description="Response regulatory" evidence="8">
    <location>
        <begin position="4"/>
        <end position="118"/>
    </location>
</feature>
<dbReference type="RefSeq" id="WP_036872313.1">
    <property type="nucleotide sequence ID" value="NZ_JRNN01000041.1"/>
</dbReference>
<feature type="DNA-binding region" description="OmpR/PhoB-type" evidence="7">
    <location>
        <begin position="132"/>
        <end position="230"/>
    </location>
</feature>
<dbReference type="PROSITE" id="PS51755">
    <property type="entry name" value="OMPR_PHOB"/>
    <property type="match status" value="1"/>
</dbReference>
<evidence type="ECO:0000256" key="6">
    <source>
        <dbReference type="PROSITE-ProRule" id="PRU00169"/>
    </source>
</evidence>
<dbReference type="GO" id="GO:0000156">
    <property type="term" value="F:phosphorelay response regulator activity"/>
    <property type="evidence" value="ECO:0007669"/>
    <property type="project" value="TreeGrafter"/>
</dbReference>
<dbReference type="PANTHER" id="PTHR48111">
    <property type="entry name" value="REGULATOR OF RPOS"/>
    <property type="match status" value="1"/>
</dbReference>
<evidence type="ECO:0000256" key="4">
    <source>
        <dbReference type="ARBA" id="ARBA00023125"/>
    </source>
</evidence>
<feature type="domain" description="OmpR/PhoB-type" evidence="9">
    <location>
        <begin position="132"/>
        <end position="230"/>
    </location>
</feature>